<evidence type="ECO:0000256" key="1">
    <source>
        <dbReference type="ARBA" id="ARBA00004236"/>
    </source>
</evidence>
<evidence type="ECO:0000256" key="3">
    <source>
        <dbReference type="ARBA" id="ARBA00022737"/>
    </source>
</evidence>
<dbReference type="InterPro" id="IPR003599">
    <property type="entry name" value="Ig_sub"/>
</dbReference>
<dbReference type="SMART" id="SM00409">
    <property type="entry name" value="IG"/>
    <property type="match status" value="1"/>
</dbReference>
<dbReference type="InterPro" id="IPR007110">
    <property type="entry name" value="Ig-like_dom"/>
</dbReference>
<dbReference type="SUPFAM" id="SSF48726">
    <property type="entry name" value="Immunoglobulin"/>
    <property type="match status" value="1"/>
</dbReference>
<organism evidence="9 10">
    <name type="scientific">Pinctada imbricata</name>
    <name type="common">Atlantic pearl-oyster</name>
    <name type="synonym">Pinctada martensii</name>
    <dbReference type="NCBI Taxonomy" id="66713"/>
    <lineage>
        <taxon>Eukaryota</taxon>
        <taxon>Metazoa</taxon>
        <taxon>Spiralia</taxon>
        <taxon>Lophotrochozoa</taxon>
        <taxon>Mollusca</taxon>
        <taxon>Bivalvia</taxon>
        <taxon>Autobranchia</taxon>
        <taxon>Pteriomorphia</taxon>
        <taxon>Pterioida</taxon>
        <taxon>Pterioidea</taxon>
        <taxon>Pteriidae</taxon>
        <taxon>Pinctada</taxon>
    </lineage>
</organism>
<gene>
    <name evidence="9" type="ORF">FSP39_007876</name>
</gene>
<evidence type="ECO:0000256" key="5">
    <source>
        <dbReference type="ARBA" id="ARBA00023157"/>
    </source>
</evidence>
<dbReference type="EMBL" id="VSWD01000011">
    <property type="protein sequence ID" value="KAK3087586.1"/>
    <property type="molecule type" value="Genomic_DNA"/>
</dbReference>
<reference evidence="9" key="1">
    <citation type="submission" date="2019-08" db="EMBL/GenBank/DDBJ databases">
        <title>The improved chromosome-level genome for the pearl oyster Pinctada fucata martensii using PacBio sequencing and Hi-C.</title>
        <authorList>
            <person name="Zheng Z."/>
        </authorList>
    </citation>
    <scope>NUCLEOTIDE SEQUENCE</scope>
    <source>
        <strain evidence="9">ZZ-2019</strain>
        <tissue evidence="9">Adductor muscle</tissue>
    </source>
</reference>
<dbReference type="FunFam" id="2.60.40.10:FF:000005">
    <property type="entry name" value="Neuronal cell adhesion molecule"/>
    <property type="match status" value="1"/>
</dbReference>
<accession>A0AA88XLJ4</accession>
<protein>
    <recommendedName>
        <fullName evidence="8">Ig-like domain-containing protein</fullName>
    </recommendedName>
</protein>
<comment type="caution">
    <text evidence="9">The sequence shown here is derived from an EMBL/GenBank/DDBJ whole genome shotgun (WGS) entry which is preliminary data.</text>
</comment>
<dbReference type="InterPro" id="IPR013783">
    <property type="entry name" value="Ig-like_fold"/>
</dbReference>
<dbReference type="InterPro" id="IPR003598">
    <property type="entry name" value="Ig_sub2"/>
</dbReference>
<keyword evidence="4" id="KW-0472">Membrane</keyword>
<keyword evidence="5" id="KW-1015">Disulfide bond</keyword>
<keyword evidence="7" id="KW-0393">Immunoglobulin domain</keyword>
<evidence type="ECO:0000256" key="6">
    <source>
        <dbReference type="ARBA" id="ARBA00023180"/>
    </source>
</evidence>
<dbReference type="PANTHER" id="PTHR10075:SF14">
    <property type="entry name" value="CELL ADHESION MOLECULE DSCAM2-RELATED"/>
    <property type="match status" value="1"/>
</dbReference>
<dbReference type="PANTHER" id="PTHR10075">
    <property type="entry name" value="BASIGIN RELATED"/>
    <property type="match status" value="1"/>
</dbReference>
<evidence type="ECO:0000259" key="8">
    <source>
        <dbReference type="PROSITE" id="PS50835"/>
    </source>
</evidence>
<dbReference type="SMART" id="SM00408">
    <property type="entry name" value="IGc2"/>
    <property type="match status" value="1"/>
</dbReference>
<keyword evidence="6" id="KW-0325">Glycoprotein</keyword>
<sequence length="192" mass="21731">MYEIVFGGFNNLKHTIRTRKNDNNYLVSMTEMAGLLSCTEYKSFWITWKNFHIIAGTGQTIGSNVLLEYNDTRPDPFIVRYIGISTWYGVIGQWIFRNEIPTFSSLSSSTVYAKRGESVVLCCASVGIPVPVITWHRDGVNMSNFQDKYNITNSGYLTIHNFEKMDSGLYICTATNSEGDNSFDVHVHCCGM</sequence>
<evidence type="ECO:0000313" key="9">
    <source>
        <dbReference type="EMBL" id="KAK3087586.1"/>
    </source>
</evidence>
<name>A0AA88XLJ4_PINIB</name>
<dbReference type="Gene3D" id="2.60.40.10">
    <property type="entry name" value="Immunoglobulins"/>
    <property type="match status" value="1"/>
</dbReference>
<keyword evidence="2" id="KW-1003">Cell membrane</keyword>
<keyword evidence="10" id="KW-1185">Reference proteome</keyword>
<evidence type="ECO:0000256" key="4">
    <source>
        <dbReference type="ARBA" id="ARBA00023136"/>
    </source>
</evidence>
<dbReference type="Pfam" id="PF13927">
    <property type="entry name" value="Ig_3"/>
    <property type="match status" value="1"/>
</dbReference>
<dbReference type="Pfam" id="PF12248">
    <property type="entry name" value="Methyltransf_FA"/>
    <property type="match status" value="1"/>
</dbReference>
<feature type="domain" description="Ig-like" evidence="8">
    <location>
        <begin position="101"/>
        <end position="188"/>
    </location>
</feature>
<comment type="subcellular location">
    <subcellularLocation>
        <location evidence="1">Cell membrane</location>
    </subcellularLocation>
</comment>
<evidence type="ECO:0000256" key="2">
    <source>
        <dbReference type="ARBA" id="ARBA00022475"/>
    </source>
</evidence>
<evidence type="ECO:0000313" key="10">
    <source>
        <dbReference type="Proteomes" id="UP001186944"/>
    </source>
</evidence>
<dbReference type="InterPro" id="IPR022041">
    <property type="entry name" value="Methyltransf_FA"/>
</dbReference>
<dbReference type="GO" id="GO:0005886">
    <property type="term" value="C:plasma membrane"/>
    <property type="evidence" value="ECO:0007669"/>
    <property type="project" value="UniProtKB-SubCell"/>
</dbReference>
<dbReference type="InterPro" id="IPR036179">
    <property type="entry name" value="Ig-like_dom_sf"/>
</dbReference>
<dbReference type="PROSITE" id="PS50835">
    <property type="entry name" value="IG_LIKE"/>
    <property type="match status" value="1"/>
</dbReference>
<dbReference type="AlphaFoldDB" id="A0AA88XLJ4"/>
<dbReference type="Proteomes" id="UP001186944">
    <property type="component" value="Unassembled WGS sequence"/>
</dbReference>
<keyword evidence="3" id="KW-0677">Repeat</keyword>
<proteinExistence type="predicted"/>
<evidence type="ECO:0000256" key="7">
    <source>
        <dbReference type="ARBA" id="ARBA00023319"/>
    </source>
</evidence>